<organism evidence="1 2">
    <name type="scientific">Melastoma candidum</name>
    <dbReference type="NCBI Taxonomy" id="119954"/>
    <lineage>
        <taxon>Eukaryota</taxon>
        <taxon>Viridiplantae</taxon>
        <taxon>Streptophyta</taxon>
        <taxon>Embryophyta</taxon>
        <taxon>Tracheophyta</taxon>
        <taxon>Spermatophyta</taxon>
        <taxon>Magnoliopsida</taxon>
        <taxon>eudicotyledons</taxon>
        <taxon>Gunneridae</taxon>
        <taxon>Pentapetalae</taxon>
        <taxon>rosids</taxon>
        <taxon>malvids</taxon>
        <taxon>Myrtales</taxon>
        <taxon>Melastomataceae</taxon>
        <taxon>Melastomatoideae</taxon>
        <taxon>Melastomateae</taxon>
        <taxon>Melastoma</taxon>
    </lineage>
</organism>
<accession>A0ACB9RX11</accession>
<reference evidence="2" key="1">
    <citation type="journal article" date="2023" name="Front. Plant Sci.">
        <title>Chromosomal-level genome assembly of Melastoma candidum provides insights into trichome evolution.</title>
        <authorList>
            <person name="Zhong Y."/>
            <person name="Wu W."/>
            <person name="Sun C."/>
            <person name="Zou P."/>
            <person name="Liu Y."/>
            <person name="Dai S."/>
            <person name="Zhou R."/>
        </authorList>
    </citation>
    <scope>NUCLEOTIDE SEQUENCE [LARGE SCALE GENOMIC DNA]</scope>
</reference>
<comment type="caution">
    <text evidence="1">The sequence shown here is derived from an EMBL/GenBank/DDBJ whole genome shotgun (WGS) entry which is preliminary data.</text>
</comment>
<gene>
    <name evidence="1" type="ORF">MLD38_009104</name>
</gene>
<dbReference type="EMBL" id="CM042882">
    <property type="protein sequence ID" value="KAI4383240.1"/>
    <property type="molecule type" value="Genomic_DNA"/>
</dbReference>
<evidence type="ECO:0000313" key="1">
    <source>
        <dbReference type="EMBL" id="KAI4383240.1"/>
    </source>
</evidence>
<protein>
    <submittedName>
        <fullName evidence="1">Uncharacterized protein</fullName>
    </submittedName>
</protein>
<keyword evidence="2" id="KW-1185">Reference proteome</keyword>
<sequence length="176" mass="17730">MGVEILMALWRLSWVRAHWRFLRAGNEEKGGVVSVDEDLVADGNGLDDGGGLVGEDVEAEPGEAEGAGAGGGEELLVGEVNGEGDAGAGEGAEDGGVGIVDLDARDRVGAEEGGDEGGGGKVGGGAAVVDADGSPLYTGEGNEERKDEEEVGEAEEKVVAGGCSIIYLFLLLSKED</sequence>
<name>A0ACB9RX11_9MYRT</name>
<evidence type="ECO:0000313" key="2">
    <source>
        <dbReference type="Proteomes" id="UP001057402"/>
    </source>
</evidence>
<proteinExistence type="predicted"/>
<dbReference type="Proteomes" id="UP001057402">
    <property type="component" value="Chromosome 3"/>
</dbReference>